<sequence>MTANGTRISGLGSYRPVRAVKNDELAAWAGVDPDWIKNGTGIETRYHAGPDEDIVTMAVAAGQRALDDAKVAPDEVDLVILTTSSRRQLMPAGAPQVATGLGIPGAGAFDLGAVCAGFSYALSMASNAVAVGQARNALIASSERLSDLIDPGIREPFVIFGDGAGAAVVSAADRWGIGPVSWGSDGSRASAIETEIRGDGDLIMMQGQAVYRWATGKMPAVAAHACELAGVGLDEIAWFVPHQANLRIVDMLASQLGFAPTQVARDVVDTGNTSSATIPLALRRLYESSDVRSGDLALLIGFGSGLSHAAQVVRL</sequence>
<evidence type="ECO:0000313" key="6">
    <source>
        <dbReference type="Proteomes" id="UP000076512"/>
    </source>
</evidence>
<gene>
    <name evidence="5" type="ORF">AWN90_04755</name>
</gene>
<dbReference type="GO" id="GO:0044550">
    <property type="term" value="P:secondary metabolite biosynthetic process"/>
    <property type="evidence" value="ECO:0007669"/>
    <property type="project" value="TreeGrafter"/>
</dbReference>
<dbReference type="InterPro" id="IPR016039">
    <property type="entry name" value="Thiolase-like"/>
</dbReference>
<keyword evidence="1" id="KW-0808">Transferase</keyword>
<organism evidence="5 6">
    <name type="scientific">Nocardia terpenica</name>
    <dbReference type="NCBI Taxonomy" id="455432"/>
    <lineage>
        <taxon>Bacteria</taxon>
        <taxon>Bacillati</taxon>
        <taxon>Actinomycetota</taxon>
        <taxon>Actinomycetes</taxon>
        <taxon>Mycobacteriales</taxon>
        <taxon>Nocardiaceae</taxon>
        <taxon>Nocardia</taxon>
    </lineage>
</organism>
<dbReference type="InterPro" id="IPR013751">
    <property type="entry name" value="ACP_syn_III_N"/>
</dbReference>
<dbReference type="PANTHER" id="PTHR34069">
    <property type="entry name" value="3-OXOACYL-[ACYL-CARRIER-PROTEIN] SYNTHASE 3"/>
    <property type="match status" value="1"/>
</dbReference>
<reference evidence="5 6" key="1">
    <citation type="submission" date="2016-04" db="EMBL/GenBank/DDBJ databases">
        <authorList>
            <person name="Evans L.H."/>
            <person name="Alamgir A."/>
            <person name="Owens N."/>
            <person name="Weber N.D."/>
            <person name="Virtaneva K."/>
            <person name="Barbian K."/>
            <person name="Babar A."/>
            <person name="Rosenke K."/>
        </authorList>
    </citation>
    <scope>NUCLEOTIDE SEQUENCE [LARGE SCALE GENOMIC DNA]</scope>
    <source>
        <strain evidence="5 6">IFM 0406</strain>
    </source>
</reference>
<evidence type="ECO:0000256" key="1">
    <source>
        <dbReference type="ARBA" id="ARBA00022679"/>
    </source>
</evidence>
<keyword evidence="2" id="KW-0012">Acyltransferase</keyword>
<accession>A0A164J0G1</accession>
<dbReference type="NCBIfam" id="NF006829">
    <property type="entry name" value="PRK09352.1"/>
    <property type="match status" value="1"/>
</dbReference>
<evidence type="ECO:0000313" key="5">
    <source>
        <dbReference type="EMBL" id="KZM69920.1"/>
    </source>
</evidence>
<keyword evidence="6" id="KW-1185">Reference proteome</keyword>
<dbReference type="STRING" id="455432.AWN90_04755"/>
<comment type="caution">
    <text evidence="5">The sequence shown here is derived from an EMBL/GenBank/DDBJ whole genome shotgun (WGS) entry which is preliminary data.</text>
</comment>
<dbReference type="Pfam" id="PF08545">
    <property type="entry name" value="ACP_syn_III"/>
    <property type="match status" value="1"/>
</dbReference>
<dbReference type="SUPFAM" id="SSF53901">
    <property type="entry name" value="Thiolase-like"/>
    <property type="match status" value="1"/>
</dbReference>
<dbReference type="CDD" id="cd00830">
    <property type="entry name" value="KAS_III"/>
    <property type="match status" value="1"/>
</dbReference>
<name>A0A164J0G1_9NOCA</name>
<dbReference type="InterPro" id="IPR013747">
    <property type="entry name" value="ACP_syn_III_C"/>
</dbReference>
<dbReference type="RefSeq" id="WP_067578028.1">
    <property type="nucleotide sequence ID" value="NZ_JABMCZ010000003.1"/>
</dbReference>
<dbReference type="Gene3D" id="3.40.47.10">
    <property type="match status" value="2"/>
</dbReference>
<evidence type="ECO:0000259" key="3">
    <source>
        <dbReference type="Pfam" id="PF08541"/>
    </source>
</evidence>
<dbReference type="EMBL" id="LWGR01000016">
    <property type="protein sequence ID" value="KZM69920.1"/>
    <property type="molecule type" value="Genomic_DNA"/>
</dbReference>
<proteinExistence type="predicted"/>
<dbReference type="AlphaFoldDB" id="A0A164J0G1"/>
<dbReference type="OrthoDB" id="9815506at2"/>
<evidence type="ECO:0000256" key="2">
    <source>
        <dbReference type="ARBA" id="ARBA00023315"/>
    </source>
</evidence>
<evidence type="ECO:0000259" key="4">
    <source>
        <dbReference type="Pfam" id="PF08545"/>
    </source>
</evidence>
<protein>
    <submittedName>
        <fullName evidence="5">3-oxoacyl-ACP synthase</fullName>
    </submittedName>
</protein>
<dbReference type="GO" id="GO:0006633">
    <property type="term" value="P:fatty acid biosynthetic process"/>
    <property type="evidence" value="ECO:0007669"/>
    <property type="project" value="InterPro"/>
</dbReference>
<dbReference type="Proteomes" id="UP000076512">
    <property type="component" value="Unassembled WGS sequence"/>
</dbReference>
<dbReference type="PANTHER" id="PTHR34069:SF2">
    <property type="entry name" value="BETA-KETOACYL-[ACYL-CARRIER-PROTEIN] SYNTHASE III"/>
    <property type="match status" value="1"/>
</dbReference>
<feature type="domain" description="Beta-ketoacyl-[acyl-carrier-protein] synthase III N-terminal" evidence="4">
    <location>
        <begin position="109"/>
        <end position="186"/>
    </location>
</feature>
<dbReference type="GO" id="GO:0004315">
    <property type="term" value="F:3-oxoacyl-[acyl-carrier-protein] synthase activity"/>
    <property type="evidence" value="ECO:0007669"/>
    <property type="project" value="InterPro"/>
</dbReference>
<dbReference type="Pfam" id="PF08541">
    <property type="entry name" value="ACP_syn_III_C"/>
    <property type="match status" value="1"/>
</dbReference>
<feature type="domain" description="Beta-ketoacyl-[acyl-carrier-protein] synthase III C-terminal" evidence="3">
    <location>
        <begin position="227"/>
        <end position="314"/>
    </location>
</feature>